<dbReference type="CDD" id="cd00075">
    <property type="entry name" value="HATPase"/>
    <property type="match status" value="1"/>
</dbReference>
<dbReference type="EC" id="2.7.13.3" evidence="2"/>
<feature type="domain" description="PAS" evidence="5">
    <location>
        <begin position="20"/>
        <end position="77"/>
    </location>
</feature>
<dbReference type="SUPFAM" id="SSF55785">
    <property type="entry name" value="PYP-like sensor domain (PAS domain)"/>
    <property type="match status" value="1"/>
</dbReference>
<dbReference type="PRINTS" id="PR00344">
    <property type="entry name" value="BCTRLSENSOR"/>
</dbReference>
<feature type="domain" description="Histidine kinase" evidence="4">
    <location>
        <begin position="142"/>
        <end position="361"/>
    </location>
</feature>
<dbReference type="Pfam" id="PF02518">
    <property type="entry name" value="HATPase_c"/>
    <property type="match status" value="1"/>
</dbReference>
<evidence type="ECO:0000313" key="6">
    <source>
        <dbReference type="EMBL" id="GAA4043790.1"/>
    </source>
</evidence>
<evidence type="ECO:0000313" key="7">
    <source>
        <dbReference type="Proteomes" id="UP001501469"/>
    </source>
</evidence>
<keyword evidence="7" id="KW-1185">Reference proteome</keyword>
<dbReference type="CDD" id="cd00130">
    <property type="entry name" value="PAS"/>
    <property type="match status" value="1"/>
</dbReference>
<evidence type="ECO:0000259" key="4">
    <source>
        <dbReference type="PROSITE" id="PS50109"/>
    </source>
</evidence>
<dbReference type="InterPro" id="IPR003594">
    <property type="entry name" value="HATPase_dom"/>
</dbReference>
<dbReference type="RefSeq" id="WP_345056551.1">
    <property type="nucleotide sequence ID" value="NZ_BAABDK010000025.1"/>
</dbReference>
<dbReference type="Proteomes" id="UP001501469">
    <property type="component" value="Unassembled WGS sequence"/>
</dbReference>
<protein>
    <recommendedName>
        <fullName evidence="2">histidine kinase</fullName>
        <ecNumber evidence="2">2.7.13.3</ecNumber>
    </recommendedName>
</protein>
<sequence>MTDFSTLFMDQAEASAQVQFVYDVAAGRVVYVNAAYEQVLGGNRQLVNQELPGLLARLHPDDRQYLAHCWKLWLQGRMPDEVEVRLCTPEQPDQYLCLSPYCPPQGEGPLLVAGTLRDISVGKRYQQNADTFNARKNASLEILSHDLSGAFALVHQIATYLREEVAPPAGSRVLEMLRVLEATSQSSRKMIHDLVNIEFLNSVNTDLKRDRVEVGAVLRPLLDELQGNRELLGQSFAYSLPAEPLYAHLDVNKITQVLNNLVSNALKFTPDGGQVTVEVEPCPGCVRIHVKDTGVGIPETLQPHLFERFTKARRRGLRGEPTTGLGLALCKTIVEWHQGTLTVRSAEGQGSTFTVEIPQAESAV</sequence>
<accession>A0ABP7UI64</accession>
<dbReference type="InterPro" id="IPR000014">
    <property type="entry name" value="PAS"/>
</dbReference>
<name>A0ABP7UI64_9BACT</name>
<comment type="catalytic activity">
    <reaction evidence="1">
        <text>ATP + protein L-histidine = ADP + protein N-phospho-L-histidine.</text>
        <dbReference type="EC" id="2.7.13.3"/>
    </reaction>
</comment>
<dbReference type="PANTHER" id="PTHR43547">
    <property type="entry name" value="TWO-COMPONENT HISTIDINE KINASE"/>
    <property type="match status" value="1"/>
</dbReference>
<evidence type="ECO:0000259" key="5">
    <source>
        <dbReference type="PROSITE" id="PS50112"/>
    </source>
</evidence>
<evidence type="ECO:0000256" key="1">
    <source>
        <dbReference type="ARBA" id="ARBA00000085"/>
    </source>
</evidence>
<gene>
    <name evidence="6" type="ORF">GCM10022409_32330</name>
</gene>
<dbReference type="PROSITE" id="PS50109">
    <property type="entry name" value="HIS_KIN"/>
    <property type="match status" value="1"/>
</dbReference>
<keyword evidence="3" id="KW-0597">Phosphoprotein</keyword>
<dbReference type="InterPro" id="IPR004358">
    <property type="entry name" value="Sig_transdc_His_kin-like_C"/>
</dbReference>
<dbReference type="InterPro" id="IPR005467">
    <property type="entry name" value="His_kinase_dom"/>
</dbReference>
<dbReference type="Gene3D" id="3.30.450.20">
    <property type="entry name" value="PAS domain"/>
    <property type="match status" value="1"/>
</dbReference>
<evidence type="ECO:0000256" key="2">
    <source>
        <dbReference type="ARBA" id="ARBA00012438"/>
    </source>
</evidence>
<dbReference type="InterPro" id="IPR036890">
    <property type="entry name" value="HATPase_C_sf"/>
</dbReference>
<dbReference type="PANTHER" id="PTHR43547:SF2">
    <property type="entry name" value="HYBRID SIGNAL TRANSDUCTION HISTIDINE KINASE C"/>
    <property type="match status" value="1"/>
</dbReference>
<evidence type="ECO:0000256" key="3">
    <source>
        <dbReference type="ARBA" id="ARBA00022553"/>
    </source>
</evidence>
<dbReference type="Gene3D" id="3.30.565.10">
    <property type="entry name" value="Histidine kinase-like ATPase, C-terminal domain"/>
    <property type="match status" value="1"/>
</dbReference>
<dbReference type="PROSITE" id="PS50112">
    <property type="entry name" value="PAS"/>
    <property type="match status" value="1"/>
</dbReference>
<dbReference type="SUPFAM" id="SSF55874">
    <property type="entry name" value="ATPase domain of HSP90 chaperone/DNA topoisomerase II/histidine kinase"/>
    <property type="match status" value="1"/>
</dbReference>
<dbReference type="SMART" id="SM00387">
    <property type="entry name" value="HATPase_c"/>
    <property type="match status" value="1"/>
</dbReference>
<reference evidence="7" key="1">
    <citation type="journal article" date="2019" name="Int. J. Syst. Evol. Microbiol.">
        <title>The Global Catalogue of Microorganisms (GCM) 10K type strain sequencing project: providing services to taxonomists for standard genome sequencing and annotation.</title>
        <authorList>
            <consortium name="The Broad Institute Genomics Platform"/>
            <consortium name="The Broad Institute Genome Sequencing Center for Infectious Disease"/>
            <person name="Wu L."/>
            <person name="Ma J."/>
        </authorList>
    </citation>
    <scope>NUCLEOTIDE SEQUENCE [LARGE SCALE GENOMIC DNA]</scope>
    <source>
        <strain evidence="7">JCM 17225</strain>
    </source>
</reference>
<organism evidence="6 7">
    <name type="scientific">Hymenobacter glaciei</name>
    <dbReference type="NCBI Taxonomy" id="877209"/>
    <lineage>
        <taxon>Bacteria</taxon>
        <taxon>Pseudomonadati</taxon>
        <taxon>Bacteroidota</taxon>
        <taxon>Cytophagia</taxon>
        <taxon>Cytophagales</taxon>
        <taxon>Hymenobacteraceae</taxon>
        <taxon>Hymenobacter</taxon>
    </lineage>
</organism>
<dbReference type="EMBL" id="BAABDK010000025">
    <property type="protein sequence ID" value="GAA4043790.1"/>
    <property type="molecule type" value="Genomic_DNA"/>
</dbReference>
<proteinExistence type="predicted"/>
<comment type="caution">
    <text evidence="6">The sequence shown here is derived from an EMBL/GenBank/DDBJ whole genome shotgun (WGS) entry which is preliminary data.</text>
</comment>
<dbReference type="InterPro" id="IPR035965">
    <property type="entry name" value="PAS-like_dom_sf"/>
</dbReference>